<sequence>MLGQKHTMKMPMVNVEPHGGLLDVSRNKLERNQDVGVNFRGRNYLIKGHGFFR</sequence>
<proteinExistence type="predicted"/>
<accession>A0A3N1V115</accession>
<dbReference type="Proteomes" id="UP000276223">
    <property type="component" value="Unassembled WGS sequence"/>
</dbReference>
<dbReference type="AlphaFoldDB" id="A0A3N1V115"/>
<dbReference type="EMBL" id="RJVA01000011">
    <property type="protein sequence ID" value="ROQ93236.1"/>
    <property type="molecule type" value="Genomic_DNA"/>
</dbReference>
<gene>
    <name evidence="1" type="ORF">EDC27_1244</name>
</gene>
<reference evidence="1 2" key="1">
    <citation type="submission" date="2018-11" db="EMBL/GenBank/DDBJ databases">
        <title>Genomic Encyclopedia of Type Strains, Phase IV (KMG-IV): sequencing the most valuable type-strain genomes for metagenomic binning, comparative biology and taxonomic classification.</title>
        <authorList>
            <person name="Goeker M."/>
        </authorList>
    </citation>
    <scope>NUCLEOTIDE SEQUENCE [LARGE SCALE GENOMIC DNA]</scope>
    <source>
        <strain evidence="1 2">DSM 22027</strain>
    </source>
</reference>
<evidence type="ECO:0000313" key="1">
    <source>
        <dbReference type="EMBL" id="ROQ93236.1"/>
    </source>
</evidence>
<keyword evidence="2" id="KW-1185">Reference proteome</keyword>
<organism evidence="1 2">
    <name type="scientific">Desulfosoma caldarium</name>
    <dbReference type="NCBI Taxonomy" id="610254"/>
    <lineage>
        <taxon>Bacteria</taxon>
        <taxon>Pseudomonadati</taxon>
        <taxon>Thermodesulfobacteriota</taxon>
        <taxon>Syntrophobacteria</taxon>
        <taxon>Syntrophobacterales</taxon>
        <taxon>Syntrophobacteraceae</taxon>
        <taxon>Desulfosoma</taxon>
    </lineage>
</organism>
<evidence type="ECO:0000313" key="2">
    <source>
        <dbReference type="Proteomes" id="UP000276223"/>
    </source>
</evidence>
<name>A0A3N1V115_9BACT</name>
<comment type="caution">
    <text evidence="1">The sequence shown here is derived from an EMBL/GenBank/DDBJ whole genome shotgun (WGS) entry which is preliminary data.</text>
</comment>
<protein>
    <submittedName>
        <fullName evidence="1">Uncharacterized protein</fullName>
    </submittedName>
</protein>